<keyword evidence="3" id="KW-1185">Reference proteome</keyword>
<evidence type="ECO:0000313" key="3">
    <source>
        <dbReference type="Proteomes" id="UP000039865"/>
    </source>
</evidence>
<proteinExistence type="predicted"/>
<dbReference type="Proteomes" id="UP000039865">
    <property type="component" value="Unassembled WGS sequence"/>
</dbReference>
<accession>A0A078A487</accession>
<gene>
    <name evidence="2" type="primary">Contig14557.g15511</name>
    <name evidence="2" type="ORF">STYLEM_4559</name>
</gene>
<organism evidence="2 3">
    <name type="scientific">Stylonychia lemnae</name>
    <name type="common">Ciliate</name>
    <dbReference type="NCBI Taxonomy" id="5949"/>
    <lineage>
        <taxon>Eukaryota</taxon>
        <taxon>Sar</taxon>
        <taxon>Alveolata</taxon>
        <taxon>Ciliophora</taxon>
        <taxon>Intramacronucleata</taxon>
        <taxon>Spirotrichea</taxon>
        <taxon>Stichotrichia</taxon>
        <taxon>Sporadotrichida</taxon>
        <taxon>Oxytrichidae</taxon>
        <taxon>Stylonychinae</taxon>
        <taxon>Stylonychia</taxon>
    </lineage>
</organism>
<dbReference type="PROSITE" id="PS51257">
    <property type="entry name" value="PROKAR_LIPOPROTEIN"/>
    <property type="match status" value="1"/>
</dbReference>
<name>A0A078A487_STYLE</name>
<evidence type="ECO:0000313" key="2">
    <source>
        <dbReference type="EMBL" id="CDW75569.1"/>
    </source>
</evidence>
<reference evidence="2 3" key="1">
    <citation type="submission" date="2014-06" db="EMBL/GenBank/DDBJ databases">
        <authorList>
            <person name="Swart Estienne"/>
        </authorList>
    </citation>
    <scope>NUCLEOTIDE SEQUENCE [LARGE SCALE GENOMIC DNA]</scope>
    <source>
        <strain evidence="2 3">130c</strain>
    </source>
</reference>
<keyword evidence="1" id="KW-0732">Signal</keyword>
<feature type="chain" id="PRO_5001729174" evidence="1">
    <location>
        <begin position="19"/>
        <end position="79"/>
    </location>
</feature>
<sequence>MFHKTILTAAILLGACISIQISDVMQKQRSQLEWRQEATNTFNQSRWRCLCHSEYRIRNGSKEVLRLPLRYLIQYLVTT</sequence>
<dbReference type="AlphaFoldDB" id="A0A078A487"/>
<dbReference type="InParanoid" id="A0A078A487"/>
<protein>
    <submittedName>
        <fullName evidence="2">Uncharacterized protein</fullName>
    </submittedName>
</protein>
<feature type="signal peptide" evidence="1">
    <location>
        <begin position="1"/>
        <end position="18"/>
    </location>
</feature>
<dbReference type="EMBL" id="CCKQ01004412">
    <property type="protein sequence ID" value="CDW75569.1"/>
    <property type="molecule type" value="Genomic_DNA"/>
</dbReference>
<evidence type="ECO:0000256" key="1">
    <source>
        <dbReference type="SAM" id="SignalP"/>
    </source>
</evidence>